<keyword evidence="6" id="KW-0408">Iron</keyword>
<dbReference type="GO" id="GO:0005506">
    <property type="term" value="F:iron ion binding"/>
    <property type="evidence" value="ECO:0007669"/>
    <property type="project" value="InterPro"/>
</dbReference>
<evidence type="ECO:0000256" key="2">
    <source>
        <dbReference type="ARBA" id="ARBA00010617"/>
    </source>
</evidence>
<keyword evidence="8" id="KW-0472">Membrane</keyword>
<keyword evidence="5" id="KW-0560">Oxidoreductase</keyword>
<evidence type="ECO:0000256" key="4">
    <source>
        <dbReference type="ARBA" id="ARBA00022723"/>
    </source>
</evidence>
<gene>
    <name evidence="9" type="ORF">MERR_LOCUS21772</name>
</gene>
<accession>A0A6D2J0W8</accession>
<dbReference type="InterPro" id="IPR001128">
    <property type="entry name" value="Cyt_P450"/>
</dbReference>
<dbReference type="GO" id="GO:0004497">
    <property type="term" value="F:monooxygenase activity"/>
    <property type="evidence" value="ECO:0007669"/>
    <property type="project" value="UniProtKB-KW"/>
</dbReference>
<keyword evidence="8" id="KW-0812">Transmembrane</keyword>
<reference evidence="9" key="1">
    <citation type="submission" date="2020-01" db="EMBL/GenBank/DDBJ databases">
        <authorList>
            <person name="Mishra B."/>
        </authorList>
    </citation>
    <scope>NUCLEOTIDE SEQUENCE [LARGE SCALE GENOMIC DNA]</scope>
</reference>
<keyword evidence="8" id="KW-1133">Transmembrane helix</keyword>
<comment type="cofactor">
    <cofactor evidence="1">
        <name>heme</name>
        <dbReference type="ChEBI" id="CHEBI:30413"/>
    </cofactor>
</comment>
<keyword evidence="4" id="KW-0479">Metal-binding</keyword>
<evidence type="ECO:0000256" key="8">
    <source>
        <dbReference type="SAM" id="Phobius"/>
    </source>
</evidence>
<dbReference type="Proteomes" id="UP000467841">
    <property type="component" value="Unassembled WGS sequence"/>
</dbReference>
<keyword evidence="7" id="KW-0503">Monooxygenase</keyword>
<dbReference type="AlphaFoldDB" id="A0A6D2J0W8"/>
<dbReference type="OrthoDB" id="1109551at2759"/>
<proteinExistence type="inferred from homology"/>
<dbReference type="Pfam" id="PF00067">
    <property type="entry name" value="p450"/>
    <property type="match status" value="1"/>
</dbReference>
<protein>
    <recommendedName>
        <fullName evidence="11">Cytochrome P450</fullName>
    </recommendedName>
</protein>
<evidence type="ECO:0000256" key="5">
    <source>
        <dbReference type="ARBA" id="ARBA00023002"/>
    </source>
</evidence>
<comment type="similarity">
    <text evidence="2">Belongs to the cytochrome P450 family.</text>
</comment>
<sequence>MSIGLFEISIAFLCFLVFYFFLTRKPFGYFLTKKYLESSPWNWPVLGMLPGGLLRLYNLSSMEILENSNLNFQFKGPWFAGMDMLVTVDPSNIHHIMSSNFSNYTKSRDFQEIFEAFGDSIINTNSELWKNLRKASQTMLNHQGFQRLSMSITRSKLNDGLLPFLSHFAEEGTVVDLQDVFQRFSFDATFALITGSDPRSLSIEMPEVEFIKALDVV</sequence>
<dbReference type="PANTHER" id="PTHR24296">
    <property type="entry name" value="CYTOCHROME P450"/>
    <property type="match status" value="1"/>
</dbReference>
<evidence type="ECO:0008006" key="11">
    <source>
        <dbReference type="Google" id="ProtNLM"/>
    </source>
</evidence>
<comment type="caution">
    <text evidence="9">The sequence shown here is derived from an EMBL/GenBank/DDBJ whole genome shotgun (WGS) entry which is preliminary data.</text>
</comment>
<dbReference type="GO" id="GO:0016705">
    <property type="term" value="F:oxidoreductase activity, acting on paired donors, with incorporation or reduction of molecular oxygen"/>
    <property type="evidence" value="ECO:0007669"/>
    <property type="project" value="InterPro"/>
</dbReference>
<keyword evidence="10" id="KW-1185">Reference proteome</keyword>
<dbReference type="GO" id="GO:0020037">
    <property type="term" value="F:heme binding"/>
    <property type="evidence" value="ECO:0007669"/>
    <property type="project" value="InterPro"/>
</dbReference>
<keyword evidence="3" id="KW-0349">Heme</keyword>
<organism evidence="9 10">
    <name type="scientific">Microthlaspi erraticum</name>
    <dbReference type="NCBI Taxonomy" id="1685480"/>
    <lineage>
        <taxon>Eukaryota</taxon>
        <taxon>Viridiplantae</taxon>
        <taxon>Streptophyta</taxon>
        <taxon>Embryophyta</taxon>
        <taxon>Tracheophyta</taxon>
        <taxon>Spermatophyta</taxon>
        <taxon>Magnoliopsida</taxon>
        <taxon>eudicotyledons</taxon>
        <taxon>Gunneridae</taxon>
        <taxon>Pentapetalae</taxon>
        <taxon>rosids</taxon>
        <taxon>malvids</taxon>
        <taxon>Brassicales</taxon>
        <taxon>Brassicaceae</taxon>
        <taxon>Coluteocarpeae</taxon>
        <taxon>Microthlaspi</taxon>
    </lineage>
</organism>
<evidence type="ECO:0000256" key="3">
    <source>
        <dbReference type="ARBA" id="ARBA00022617"/>
    </source>
</evidence>
<dbReference type="EMBL" id="CACVBM020001149">
    <property type="protein sequence ID" value="CAA7034537.1"/>
    <property type="molecule type" value="Genomic_DNA"/>
</dbReference>
<evidence type="ECO:0000256" key="1">
    <source>
        <dbReference type="ARBA" id="ARBA00001971"/>
    </source>
</evidence>
<dbReference type="InterPro" id="IPR036396">
    <property type="entry name" value="Cyt_P450_sf"/>
</dbReference>
<evidence type="ECO:0000256" key="6">
    <source>
        <dbReference type="ARBA" id="ARBA00023004"/>
    </source>
</evidence>
<name>A0A6D2J0W8_9BRAS</name>
<dbReference type="SUPFAM" id="SSF48264">
    <property type="entry name" value="Cytochrome P450"/>
    <property type="match status" value="1"/>
</dbReference>
<feature type="transmembrane region" description="Helical" evidence="8">
    <location>
        <begin position="5"/>
        <end position="21"/>
    </location>
</feature>
<evidence type="ECO:0000313" key="10">
    <source>
        <dbReference type="Proteomes" id="UP000467841"/>
    </source>
</evidence>
<evidence type="ECO:0000256" key="7">
    <source>
        <dbReference type="ARBA" id="ARBA00023033"/>
    </source>
</evidence>
<dbReference type="Gene3D" id="1.10.630.10">
    <property type="entry name" value="Cytochrome P450"/>
    <property type="match status" value="1"/>
</dbReference>
<evidence type="ECO:0000313" key="9">
    <source>
        <dbReference type="EMBL" id="CAA7034537.1"/>
    </source>
</evidence>